<dbReference type="Proteomes" id="UP000823046">
    <property type="component" value="Unassembled WGS sequence"/>
</dbReference>
<comment type="similarity">
    <text evidence="1">Belongs to the guanylate kinase family.</text>
</comment>
<dbReference type="CDD" id="cd00071">
    <property type="entry name" value="GMPK"/>
    <property type="match status" value="1"/>
</dbReference>
<dbReference type="InterPro" id="IPR008145">
    <property type="entry name" value="GK/Ca_channel_bsu"/>
</dbReference>
<name>A0ABQ7J7A2_9APIC</name>
<dbReference type="Pfam" id="PF00625">
    <property type="entry name" value="Guanylate_kin"/>
    <property type="match status" value="1"/>
</dbReference>
<keyword evidence="6" id="KW-0067">ATP-binding</keyword>
<evidence type="ECO:0000256" key="4">
    <source>
        <dbReference type="ARBA" id="ARBA00022741"/>
    </source>
</evidence>
<dbReference type="SMART" id="SM00072">
    <property type="entry name" value="GuKc"/>
    <property type="match status" value="1"/>
</dbReference>
<evidence type="ECO:0000313" key="8">
    <source>
        <dbReference type="EMBL" id="KAF8819856.1"/>
    </source>
</evidence>
<dbReference type="InterPro" id="IPR008144">
    <property type="entry name" value="Guanylate_kin-like_dom"/>
</dbReference>
<evidence type="ECO:0000256" key="6">
    <source>
        <dbReference type="ARBA" id="ARBA00022840"/>
    </source>
</evidence>
<feature type="domain" description="Guanylate kinase-like" evidence="7">
    <location>
        <begin position="20"/>
        <end position="203"/>
    </location>
</feature>
<protein>
    <recommendedName>
        <fullName evidence="2">guanylate kinase</fullName>
        <ecNumber evidence="2">2.7.4.8</ecNumber>
    </recommendedName>
</protein>
<accession>A0ABQ7J7A2</accession>
<evidence type="ECO:0000256" key="5">
    <source>
        <dbReference type="ARBA" id="ARBA00022777"/>
    </source>
</evidence>
<dbReference type="EC" id="2.7.4.8" evidence="2"/>
<evidence type="ECO:0000256" key="3">
    <source>
        <dbReference type="ARBA" id="ARBA00022679"/>
    </source>
</evidence>
<dbReference type="GO" id="GO:0016301">
    <property type="term" value="F:kinase activity"/>
    <property type="evidence" value="ECO:0007669"/>
    <property type="project" value="UniProtKB-KW"/>
</dbReference>
<evidence type="ECO:0000313" key="9">
    <source>
        <dbReference type="Proteomes" id="UP000823046"/>
    </source>
</evidence>
<evidence type="ECO:0000256" key="2">
    <source>
        <dbReference type="ARBA" id="ARBA00012961"/>
    </source>
</evidence>
<keyword evidence="5 8" id="KW-0418">Kinase</keyword>
<keyword evidence="3" id="KW-0808">Transferase</keyword>
<dbReference type="InterPro" id="IPR027417">
    <property type="entry name" value="P-loop_NTPase"/>
</dbReference>
<keyword evidence="9" id="KW-1185">Reference proteome</keyword>
<reference evidence="8 9" key="1">
    <citation type="journal article" date="2020" name="bioRxiv">
        <title>Metabolic contributions of an alphaproteobacterial endosymbiont in the apicomplexan Cardiosporidium cionae.</title>
        <authorList>
            <person name="Hunter E.S."/>
            <person name="Paight C.J."/>
            <person name="Lane C.E."/>
        </authorList>
    </citation>
    <scope>NUCLEOTIDE SEQUENCE [LARGE SCALE GENOMIC DNA]</scope>
    <source>
        <strain evidence="8">ESH_2018</strain>
    </source>
</reference>
<dbReference type="Gene3D" id="3.40.50.300">
    <property type="entry name" value="P-loop containing nucleotide triphosphate hydrolases"/>
    <property type="match status" value="1"/>
</dbReference>
<dbReference type="PANTHER" id="PTHR23117">
    <property type="entry name" value="GUANYLATE KINASE-RELATED"/>
    <property type="match status" value="1"/>
</dbReference>
<dbReference type="SUPFAM" id="SSF52540">
    <property type="entry name" value="P-loop containing nucleoside triphosphate hydrolases"/>
    <property type="match status" value="1"/>
</dbReference>
<proteinExistence type="inferred from homology"/>
<dbReference type="PROSITE" id="PS50052">
    <property type="entry name" value="GUANYLATE_KINASE_2"/>
    <property type="match status" value="1"/>
</dbReference>
<evidence type="ECO:0000259" key="7">
    <source>
        <dbReference type="PROSITE" id="PS50052"/>
    </source>
</evidence>
<dbReference type="PANTHER" id="PTHR23117:SF13">
    <property type="entry name" value="GUANYLATE KINASE"/>
    <property type="match status" value="1"/>
</dbReference>
<evidence type="ECO:0000256" key="1">
    <source>
        <dbReference type="ARBA" id="ARBA00005790"/>
    </source>
</evidence>
<dbReference type="InterPro" id="IPR017665">
    <property type="entry name" value="Guanylate_kinase"/>
</dbReference>
<dbReference type="EMBL" id="JADAQX010000577">
    <property type="protein sequence ID" value="KAF8819856.1"/>
    <property type="molecule type" value="Genomic_DNA"/>
</dbReference>
<comment type="caution">
    <text evidence="8">The sequence shown here is derived from an EMBL/GenBank/DDBJ whole genome shotgun (WGS) entry which is preliminary data.</text>
</comment>
<gene>
    <name evidence="8" type="ORF">IE077_004595</name>
</gene>
<sequence>MQHDDHSDGEMKMSKINVFTKFLVVCGPSGAGKGTILQLLFDQFPGFFQYSVSHTSRKPRSGEIHGQQYYFESRDKLLSDISNGLFLEYTEYAGSIYGTSLQELERIHQSQKIGILELEMQGVKQIKLTALSTQMKFLFIKPPCFDILKERLKARGTNSAEDIENRMMVARNELRESENIEFDFYLTNDKLDDSYRQVREVLLSWFPALRLFK</sequence>
<organism evidence="8 9">
    <name type="scientific">Cardiosporidium cionae</name>
    <dbReference type="NCBI Taxonomy" id="476202"/>
    <lineage>
        <taxon>Eukaryota</taxon>
        <taxon>Sar</taxon>
        <taxon>Alveolata</taxon>
        <taxon>Apicomplexa</taxon>
        <taxon>Aconoidasida</taxon>
        <taxon>Nephromycida</taxon>
        <taxon>Cardiosporidium</taxon>
    </lineage>
</organism>
<keyword evidence="4" id="KW-0547">Nucleotide-binding</keyword>
<dbReference type="NCBIfam" id="TIGR03263">
    <property type="entry name" value="guanyl_kin"/>
    <property type="match status" value="1"/>
</dbReference>